<feature type="transmembrane region" description="Helical" evidence="1">
    <location>
        <begin position="257"/>
        <end position="278"/>
    </location>
</feature>
<gene>
    <name evidence="2" type="ORF">CAEBREN_08267</name>
</gene>
<dbReference type="InParanoid" id="G0MBW7"/>
<dbReference type="Proteomes" id="UP000008068">
    <property type="component" value="Unassembled WGS sequence"/>
</dbReference>
<evidence type="ECO:0000256" key="1">
    <source>
        <dbReference type="SAM" id="Phobius"/>
    </source>
</evidence>
<feature type="transmembrane region" description="Helical" evidence="1">
    <location>
        <begin position="109"/>
        <end position="129"/>
    </location>
</feature>
<feature type="transmembrane region" description="Helical" evidence="1">
    <location>
        <begin position="136"/>
        <end position="157"/>
    </location>
</feature>
<dbReference type="AlphaFoldDB" id="G0MBW7"/>
<reference evidence="3" key="1">
    <citation type="submission" date="2011-07" db="EMBL/GenBank/DDBJ databases">
        <authorList>
            <consortium name="Caenorhabditis brenneri Sequencing and Analysis Consortium"/>
            <person name="Wilson R.K."/>
        </authorList>
    </citation>
    <scope>NUCLEOTIDE SEQUENCE [LARGE SCALE GENOMIC DNA]</scope>
    <source>
        <strain evidence="3">PB2801</strain>
    </source>
</reference>
<dbReference type="EMBL" id="GL379789">
    <property type="protein sequence ID" value="EGT45783.1"/>
    <property type="molecule type" value="Genomic_DNA"/>
</dbReference>
<keyword evidence="1" id="KW-1133">Transmembrane helix</keyword>
<proteinExistence type="predicted"/>
<protein>
    <submittedName>
        <fullName evidence="2">Uncharacterized protein</fullName>
    </submittedName>
</protein>
<accession>G0MBW7</accession>
<evidence type="ECO:0000313" key="2">
    <source>
        <dbReference type="EMBL" id="EGT45783.1"/>
    </source>
</evidence>
<sequence>MSGPTSMLYLTTSSTPEMVYTMSKDILPSTPDTLPIYIAEKLDALGRDPKEVDLNMIRVLLYTNREERVVSHEEVQVLKNLEKKVLENQNNYKKETKHMNDRANFSTRFFLLFPMLAALAVFIIGSILKREALLKYIILLGFWPIKLAAVVILYYSYFPDGGFLDLIGIPYYVKPQVFENEEDDDWEDSMTSTELLSRQMAIVTEWEKLREERKEYFSNNSLSVSALICNSFYTVIRFGFIMELEKQKSIPFFDPSFFLVTEFIFSFSLLFLFFLQFLSEVGHGEDFKKQSV</sequence>
<keyword evidence="1" id="KW-0812">Transmembrane</keyword>
<dbReference type="HOGENOM" id="CLU_063304_0_0_1"/>
<organism evidence="3">
    <name type="scientific">Caenorhabditis brenneri</name>
    <name type="common">Nematode worm</name>
    <dbReference type="NCBI Taxonomy" id="135651"/>
    <lineage>
        <taxon>Eukaryota</taxon>
        <taxon>Metazoa</taxon>
        <taxon>Ecdysozoa</taxon>
        <taxon>Nematoda</taxon>
        <taxon>Chromadorea</taxon>
        <taxon>Rhabditida</taxon>
        <taxon>Rhabditina</taxon>
        <taxon>Rhabditomorpha</taxon>
        <taxon>Rhabditoidea</taxon>
        <taxon>Rhabditidae</taxon>
        <taxon>Peloderinae</taxon>
        <taxon>Caenorhabditis</taxon>
    </lineage>
</organism>
<evidence type="ECO:0000313" key="3">
    <source>
        <dbReference type="Proteomes" id="UP000008068"/>
    </source>
</evidence>
<feature type="transmembrane region" description="Helical" evidence="1">
    <location>
        <begin position="216"/>
        <end position="236"/>
    </location>
</feature>
<keyword evidence="1" id="KW-0472">Membrane</keyword>
<keyword evidence="3" id="KW-1185">Reference proteome</keyword>
<name>G0MBW7_CAEBE</name>